<comment type="caution">
    <text evidence="2">The sequence shown here is derived from an EMBL/GenBank/DDBJ whole genome shotgun (WGS) entry which is preliminary data.</text>
</comment>
<proteinExistence type="predicted"/>
<protein>
    <submittedName>
        <fullName evidence="2">Uncharacterized protein</fullName>
    </submittedName>
</protein>
<sequence>MTFRIDAFSSNSSSLLETDRTQKQGRKKSPIFLLAEETTQTKDETNLRHTAAAKQARKIIDAKNKRKVKRMSEVHNRWPDERKRIFPPSRIGMRECDIQN</sequence>
<dbReference type="Proteomes" id="UP001054945">
    <property type="component" value="Unassembled WGS sequence"/>
</dbReference>
<gene>
    <name evidence="2" type="ORF">CEXT_37011</name>
</gene>
<feature type="region of interest" description="Disordered" evidence="1">
    <location>
        <begin position="1"/>
        <end position="30"/>
    </location>
</feature>
<evidence type="ECO:0000313" key="2">
    <source>
        <dbReference type="EMBL" id="GIY58793.1"/>
    </source>
</evidence>
<dbReference type="AlphaFoldDB" id="A0AAV4ULZ5"/>
<organism evidence="2 3">
    <name type="scientific">Caerostris extrusa</name>
    <name type="common">Bark spider</name>
    <name type="synonym">Caerostris bankana</name>
    <dbReference type="NCBI Taxonomy" id="172846"/>
    <lineage>
        <taxon>Eukaryota</taxon>
        <taxon>Metazoa</taxon>
        <taxon>Ecdysozoa</taxon>
        <taxon>Arthropoda</taxon>
        <taxon>Chelicerata</taxon>
        <taxon>Arachnida</taxon>
        <taxon>Araneae</taxon>
        <taxon>Araneomorphae</taxon>
        <taxon>Entelegynae</taxon>
        <taxon>Araneoidea</taxon>
        <taxon>Araneidae</taxon>
        <taxon>Caerostris</taxon>
    </lineage>
</organism>
<evidence type="ECO:0000313" key="3">
    <source>
        <dbReference type="Proteomes" id="UP001054945"/>
    </source>
</evidence>
<name>A0AAV4ULZ5_CAEEX</name>
<reference evidence="2 3" key="1">
    <citation type="submission" date="2021-06" db="EMBL/GenBank/DDBJ databases">
        <title>Caerostris extrusa draft genome.</title>
        <authorList>
            <person name="Kono N."/>
            <person name="Arakawa K."/>
        </authorList>
    </citation>
    <scope>NUCLEOTIDE SEQUENCE [LARGE SCALE GENOMIC DNA]</scope>
</reference>
<dbReference type="EMBL" id="BPLR01013105">
    <property type="protein sequence ID" value="GIY58793.1"/>
    <property type="molecule type" value="Genomic_DNA"/>
</dbReference>
<accession>A0AAV4ULZ5</accession>
<keyword evidence="3" id="KW-1185">Reference proteome</keyword>
<evidence type="ECO:0000256" key="1">
    <source>
        <dbReference type="SAM" id="MobiDB-lite"/>
    </source>
</evidence>